<evidence type="ECO:0000313" key="2">
    <source>
        <dbReference type="EMBL" id="SEH37956.1"/>
    </source>
</evidence>
<organism evidence="2 3">
    <name type="scientific">Ruminococcus flavefaciens</name>
    <dbReference type="NCBI Taxonomy" id="1265"/>
    <lineage>
        <taxon>Bacteria</taxon>
        <taxon>Bacillati</taxon>
        <taxon>Bacillota</taxon>
        <taxon>Clostridia</taxon>
        <taxon>Eubacteriales</taxon>
        <taxon>Oscillospiraceae</taxon>
        <taxon>Ruminococcus</taxon>
    </lineage>
</organism>
<keyword evidence="1" id="KW-0812">Transmembrane</keyword>
<proteinExistence type="predicted"/>
<dbReference type="Proteomes" id="UP000183190">
    <property type="component" value="Unassembled WGS sequence"/>
</dbReference>
<gene>
    <name evidence="2" type="ORF">SAMN02910265_00186</name>
</gene>
<reference evidence="2 3" key="1">
    <citation type="submission" date="2016-10" db="EMBL/GenBank/DDBJ databases">
        <authorList>
            <person name="de Groot N.N."/>
        </authorList>
    </citation>
    <scope>NUCLEOTIDE SEQUENCE [LARGE SCALE GENOMIC DNA]</scope>
    <source>
        <strain evidence="2 3">YAD2003</strain>
    </source>
</reference>
<keyword evidence="1" id="KW-1133">Transmembrane helix</keyword>
<dbReference type="EMBL" id="FNWV01000001">
    <property type="protein sequence ID" value="SEH37956.1"/>
    <property type="molecule type" value="Genomic_DNA"/>
</dbReference>
<protein>
    <submittedName>
        <fullName evidence="2">Uncharacterized protein</fullName>
    </submittedName>
</protein>
<accession>A0A1H6HV00</accession>
<evidence type="ECO:0000256" key="1">
    <source>
        <dbReference type="SAM" id="Phobius"/>
    </source>
</evidence>
<feature type="transmembrane region" description="Helical" evidence="1">
    <location>
        <begin position="194"/>
        <end position="218"/>
    </location>
</feature>
<dbReference type="OrthoDB" id="1820272at2"/>
<dbReference type="AlphaFoldDB" id="A0A1H6HV00"/>
<keyword evidence="1" id="KW-0472">Membrane</keyword>
<name>A0A1H6HV00_RUMFL</name>
<evidence type="ECO:0000313" key="3">
    <source>
        <dbReference type="Proteomes" id="UP000183190"/>
    </source>
</evidence>
<feature type="transmembrane region" description="Helical" evidence="1">
    <location>
        <begin position="6"/>
        <end position="23"/>
    </location>
</feature>
<sequence>MKKSFIYKLMAVVLGIAIVVLGMKDVKMYLSGKVLDLNTATKDDFKKECIVEGDINYVVGSFAVYEEKEKTLGITTSKRETNYYIVENLSMDYLKDLFTDEDVAEPDNYFTYVVSAGSDDMKAALDANANGWIKYFDGKTDKMPEPVHFEGKLWSEPTEKKYANYKKQALDEWGFDGSELADLKAMDSRPGKSSILVVVLGAVLALGGLAFLIVPLILGRTKKSDVEYY</sequence>